<organism evidence="1">
    <name type="scientific">marine sediment metagenome</name>
    <dbReference type="NCBI Taxonomy" id="412755"/>
    <lineage>
        <taxon>unclassified sequences</taxon>
        <taxon>metagenomes</taxon>
        <taxon>ecological metagenomes</taxon>
    </lineage>
</organism>
<dbReference type="EMBL" id="BART01007788">
    <property type="protein sequence ID" value="GAG63507.1"/>
    <property type="molecule type" value="Genomic_DNA"/>
</dbReference>
<protein>
    <submittedName>
        <fullName evidence="1">Uncharacterized protein</fullName>
    </submittedName>
</protein>
<dbReference type="AlphaFoldDB" id="X1A054"/>
<proteinExistence type="predicted"/>
<reference evidence="1" key="1">
    <citation type="journal article" date="2014" name="Front. Microbiol.">
        <title>High frequency of phylogenetically diverse reductive dehalogenase-homologous genes in deep subseafloor sedimentary metagenomes.</title>
        <authorList>
            <person name="Kawai M."/>
            <person name="Futagami T."/>
            <person name="Toyoda A."/>
            <person name="Takaki Y."/>
            <person name="Nishi S."/>
            <person name="Hori S."/>
            <person name="Arai W."/>
            <person name="Tsubouchi T."/>
            <person name="Morono Y."/>
            <person name="Uchiyama I."/>
            <person name="Ito T."/>
            <person name="Fujiyama A."/>
            <person name="Inagaki F."/>
            <person name="Takami H."/>
        </authorList>
    </citation>
    <scope>NUCLEOTIDE SEQUENCE</scope>
    <source>
        <strain evidence="1">Expedition CK06-06</strain>
    </source>
</reference>
<evidence type="ECO:0000313" key="1">
    <source>
        <dbReference type="EMBL" id="GAG63507.1"/>
    </source>
</evidence>
<gene>
    <name evidence="1" type="ORF">S01H4_17649</name>
</gene>
<comment type="caution">
    <text evidence="1">The sequence shown here is derived from an EMBL/GenBank/DDBJ whole genome shotgun (WGS) entry which is preliminary data.</text>
</comment>
<sequence length="279" mass="31043">MKLSKKYFIPLVLILVVTLVTAAFYPEPFTSNIDMNDLNITNADYIEANTFAGIFTGNVTGSMNWTFLKNYPTECPGSGAITKLNDTTVCSDLWVDVAGDTITGNLTFSTSEILNLSDIECLDWTNVTITESQVSDFDSYYLPTYCYQEFANVSTACGGLATGTYTLTGTWTDIAALYTRYLCDGDWGTECRPHPSPGQAEMYINYSRVGGSGPIWMVMAADGGVEYPYNITIPDECFTDPVQLKVDDMRVPIENISYWCHNSTDWIHLYEHGLKMVQS</sequence>
<name>X1A054_9ZZZZ</name>
<accession>X1A054</accession>